<dbReference type="SUPFAM" id="SSF51332">
    <property type="entry name" value="E2 regulatory, transactivation domain"/>
    <property type="match status" value="1"/>
</dbReference>
<evidence type="ECO:0000256" key="6">
    <source>
        <dbReference type="ARBA" id="ARBA00022562"/>
    </source>
</evidence>
<feature type="region of interest" description="Disordered" evidence="13">
    <location>
        <begin position="199"/>
        <end position="302"/>
    </location>
</feature>
<dbReference type="InterPro" id="IPR042503">
    <property type="entry name" value="Regulatory_protein_E2_N_1"/>
</dbReference>
<keyword evidence="7 12" id="KW-0235">DNA replication</keyword>
<dbReference type="GO" id="GO:0003677">
    <property type="term" value="F:DNA binding"/>
    <property type="evidence" value="ECO:0007669"/>
    <property type="project" value="UniProtKB-UniRule"/>
</dbReference>
<dbReference type="Pfam" id="PF00511">
    <property type="entry name" value="PPV_E2_C"/>
    <property type="match status" value="1"/>
</dbReference>
<dbReference type="KEGG" id="vg:18983197"/>
<comment type="PTM">
    <text evidence="12">Phosphorylated.</text>
</comment>
<dbReference type="OrthoDB" id="15886at10239"/>
<dbReference type="RefSeq" id="YP_009022075.1">
    <property type="nucleotide sequence ID" value="NC_023894.1"/>
</dbReference>
<comment type="subunit">
    <text evidence="12">Binds DNA as homodimer. Interacts with protein E1; this interaction greatly increases E1 DNA-binding activity. Interacts with protein L1; this interaction enhances E2-dependent replication and transcription activation. Interacts with protein L2; this interaction inhibits E2 transcriptional activity but not DNA replication function E2. Interacts with protein E7; this interaction inhibits E7 oncogenic activity. Interacts with host TAF1; this interaction modulates E2-dependent transcriptional regulation. Interacts with host BRD4; this interaction mediates E2 transcriptional activation function. Additionally, the interaction with host BRD4 on mitotic chromosomes mediates tethering of the viral genome. Interacts with host TOPBP1; this interaction is required for optimal viral DNA replication.</text>
</comment>
<dbReference type="GO" id="GO:0003700">
    <property type="term" value="F:DNA-binding transcription factor activity"/>
    <property type="evidence" value="ECO:0007669"/>
    <property type="project" value="UniProtKB-UniRule"/>
</dbReference>
<dbReference type="GO" id="GO:0042025">
    <property type="term" value="C:host cell nucleus"/>
    <property type="evidence" value="ECO:0007669"/>
    <property type="project" value="UniProtKB-SubCell"/>
</dbReference>
<accession>X2JL96</accession>
<evidence type="ECO:0000256" key="13">
    <source>
        <dbReference type="SAM" id="MobiDB-lite"/>
    </source>
</evidence>
<evidence type="ECO:0000256" key="12">
    <source>
        <dbReference type="HAMAP-Rule" id="MF_04001"/>
    </source>
</evidence>
<feature type="domain" description="Papillomavirus E2 C-terminal" evidence="15">
    <location>
        <begin position="315"/>
        <end position="389"/>
    </location>
</feature>
<evidence type="ECO:0000256" key="8">
    <source>
        <dbReference type="ARBA" id="ARBA00023015"/>
    </source>
</evidence>
<evidence type="ECO:0000256" key="5">
    <source>
        <dbReference type="ARBA" id="ARBA00022553"/>
    </source>
</evidence>
<dbReference type="InterPro" id="IPR012677">
    <property type="entry name" value="Nucleotide-bd_a/b_plait_sf"/>
</dbReference>
<gene>
    <name evidence="12" type="primary">E2</name>
</gene>
<keyword evidence="6 12" id="KW-1048">Host nucleus</keyword>
<evidence type="ECO:0000256" key="3">
    <source>
        <dbReference type="ARBA" id="ARBA00022491"/>
    </source>
</evidence>
<dbReference type="HAMAP" id="MF_04001">
    <property type="entry name" value="PPV_E2"/>
    <property type="match status" value="1"/>
</dbReference>
<dbReference type="GO" id="GO:0006351">
    <property type="term" value="P:DNA-templated transcription"/>
    <property type="evidence" value="ECO:0007669"/>
    <property type="project" value="UniProtKB-UniRule"/>
</dbReference>
<keyword evidence="11 12" id="KW-0804">Transcription</keyword>
<comment type="function">
    <text evidence="12">Plays a role in the initiation of viral DNA replication. A dimer of E2 interacts with a dimer of E1 in order to improve specificity of E1 DNA binding activity. Once the complex recognizes and binds DNA at specific sites, the E2 dimer is removed from DNA. E2 also regulates viral transcription through binding to the E2RE response element (5'-ACCNNNNNNGGT-3') present in multiple copies in the regulatory regions of the viral genome. Activates or represses transcription depending on E2RE's position with regards to proximal promoter elements including the TATA-box. Repression occurs by sterically hindering the assembly of the transcription initiation complex.</text>
</comment>
<dbReference type="GO" id="GO:0000166">
    <property type="term" value="F:nucleotide binding"/>
    <property type="evidence" value="ECO:0007669"/>
    <property type="project" value="UniProtKB-UniRule"/>
</dbReference>
<evidence type="ECO:0000259" key="15">
    <source>
        <dbReference type="Pfam" id="PF00511"/>
    </source>
</evidence>
<dbReference type="InterPro" id="IPR035975">
    <property type="entry name" value="E2/EBNA1_C_sf"/>
</dbReference>
<feature type="compositionally biased region" description="Polar residues" evidence="13">
    <location>
        <begin position="239"/>
        <end position="252"/>
    </location>
</feature>
<evidence type="ECO:0000256" key="10">
    <source>
        <dbReference type="ARBA" id="ARBA00023159"/>
    </source>
</evidence>
<evidence type="ECO:0000259" key="14">
    <source>
        <dbReference type="Pfam" id="PF00508"/>
    </source>
</evidence>
<dbReference type="GO" id="GO:0039693">
    <property type="term" value="P:viral DNA genome replication"/>
    <property type="evidence" value="ECO:0007669"/>
    <property type="project" value="UniProtKB-UniRule"/>
</dbReference>
<reference evidence="16 17" key="1">
    <citation type="journal article" date="2014" name="J. Gen. Virol.">
        <title>A novel papillomavirus in Adelie penguin (Pygoscelis adeliae) faeces sampled at the Cape Crozier colony, Antarctica.</title>
        <authorList>
            <person name="Varsani A."/>
            <person name="Kraberger S."/>
            <person name="Jennings S."/>
            <person name="Porzig E.L."/>
            <person name="Julian L."/>
            <person name="Massaro M."/>
            <person name="Pollard A."/>
            <person name="Ballard G."/>
            <person name="Ainley D.G."/>
        </authorList>
    </citation>
    <scope>NUCLEOTIDE SEQUENCE [LARGE SCALE GENOMIC DNA]</scope>
    <source>
        <strain evidence="16">Crozier_2013</strain>
    </source>
</reference>
<feature type="region of interest" description="DNA-binding domain" evidence="12">
    <location>
        <begin position="313"/>
        <end position="393"/>
    </location>
</feature>
<dbReference type="Pfam" id="PF00508">
    <property type="entry name" value="PPV_E2_N"/>
    <property type="match status" value="1"/>
</dbReference>
<keyword evidence="10 12" id="KW-0010">Activator</keyword>
<dbReference type="InterPro" id="IPR042504">
    <property type="entry name" value="Regulatory_protein_E2_N_2"/>
</dbReference>
<evidence type="ECO:0000313" key="17">
    <source>
        <dbReference type="Proteomes" id="UP000097718"/>
    </source>
</evidence>
<protein>
    <recommendedName>
        <fullName evidence="12">Regulatory protein E2</fullName>
    </recommendedName>
</protein>
<evidence type="ECO:0000256" key="1">
    <source>
        <dbReference type="ARBA" id="ARBA00004147"/>
    </source>
</evidence>
<sequence length="393" mass="43436">MTMANLERLITDLQSKETDLLEKEHQTLQDVTDYWGTVRKLNTVFTAATRSGLTRVGLQKLPPTATTEQEAKDAIGMHLLCQSLSRSPFGKLPWTLSDIYPLLFKKPPEGLKRSPGVVTVTYCNDPDTETEYPYWKDLYFYDMGRDLWTQGDGGYDGHGLWYSINGGARTYYLKWQEEATMYCGGGGVTWTLVPPPSAVDDIDGTAPPLFESPQASPSPPDLTRYSPDSPEGGEIPGTSVPQPRSHSTPKAQTRQKRRAPAVKAPAPKRPKKGTRQPKRAAGVAPSDVGGVRHTVSGQHGASRLDRLLDGARDPPAVCYTGQTGQLKTIRYRLQAGPYTFERVSSTWHWLNGPETESKLLVTFKDETDRKRFIDTFNTSASGVRLTLCSISGL</sequence>
<evidence type="ECO:0000256" key="4">
    <source>
        <dbReference type="ARBA" id="ARBA00022518"/>
    </source>
</evidence>
<comment type="similarity">
    <text evidence="12">Belongs to the papillomaviridae E2 protein family.</text>
</comment>
<keyword evidence="4 12" id="KW-0244">Early protein</keyword>
<dbReference type="InterPro" id="IPR033668">
    <property type="entry name" value="Reg_prot_E2"/>
</dbReference>
<keyword evidence="5 12" id="KW-0597">Phosphoprotein</keyword>
<dbReference type="InterPro" id="IPR000427">
    <property type="entry name" value="Papillomavirus_E2_C"/>
</dbReference>
<feature type="compositionally biased region" description="Basic residues" evidence="13">
    <location>
        <begin position="253"/>
        <end position="278"/>
    </location>
</feature>
<feature type="domain" description="Papillomavirus E2 N-terminal" evidence="14">
    <location>
        <begin position="3"/>
        <end position="187"/>
    </location>
</feature>
<organism evidence="16 17">
    <name type="scientific">Pygoscelis adeliae papillomavirus 1</name>
    <dbReference type="NCBI Taxonomy" id="1480065"/>
    <lineage>
        <taxon>Viruses</taxon>
        <taxon>Monodnaviria</taxon>
        <taxon>Shotokuvirae</taxon>
        <taxon>Cossaviricota</taxon>
        <taxon>Papovaviricetes</taxon>
        <taxon>Zurhausenvirales</taxon>
        <taxon>Papillomaviridae</taxon>
        <taxon>Firstpapillomavirinae</taxon>
        <taxon>Treisepsilonpapillomavirus</taxon>
        <taxon>Treisepsilonpapillomavirus 1</taxon>
    </lineage>
</organism>
<keyword evidence="8 12" id="KW-0805">Transcription regulation</keyword>
<evidence type="ECO:0000256" key="2">
    <source>
        <dbReference type="ARBA" id="ARBA00007794"/>
    </source>
</evidence>
<dbReference type="Proteomes" id="UP000097718">
    <property type="component" value="Segment"/>
</dbReference>
<evidence type="ECO:0000256" key="7">
    <source>
        <dbReference type="ARBA" id="ARBA00022705"/>
    </source>
</evidence>
<evidence type="ECO:0000256" key="9">
    <source>
        <dbReference type="ARBA" id="ARBA00023125"/>
    </source>
</evidence>
<dbReference type="InterPro" id="IPR036050">
    <property type="entry name" value="Regulatory_protein_E2_N"/>
</dbReference>
<keyword evidence="9 12" id="KW-0238">DNA-binding</keyword>
<keyword evidence="17" id="KW-1185">Reference proteome</keyword>
<keyword evidence="3 12" id="KW-0678">Repressor</keyword>
<proteinExistence type="inferred from homology"/>
<name>X2JL96_9PAPI</name>
<comment type="caution">
    <text evidence="12">Lacks conserved residue(s) required for the propagation of feature annotation.</text>
</comment>
<dbReference type="Gene3D" id="3.30.70.330">
    <property type="match status" value="1"/>
</dbReference>
<evidence type="ECO:0000256" key="11">
    <source>
        <dbReference type="ARBA" id="ARBA00023163"/>
    </source>
</evidence>
<comment type="similarity">
    <text evidence="2">Belongs to the papillomaviridae E8^E2C protein family.</text>
</comment>
<dbReference type="Gene3D" id="1.10.287.30">
    <property type="entry name" value="E2 (early) protein, N terminal domain, subdomain 1"/>
    <property type="match status" value="1"/>
</dbReference>
<dbReference type="SUPFAM" id="SSF54957">
    <property type="entry name" value="Viral DNA-binding domain"/>
    <property type="match status" value="1"/>
</dbReference>
<dbReference type="EMBL" id="KJ173785">
    <property type="protein sequence ID" value="AHN65802.1"/>
    <property type="molecule type" value="Genomic_DNA"/>
</dbReference>
<comment type="subcellular location">
    <subcellularLocation>
        <location evidence="1 12">Host nucleus</location>
    </subcellularLocation>
</comment>
<dbReference type="InterPro" id="IPR001866">
    <property type="entry name" value="PPV_E2_N"/>
</dbReference>
<dbReference type="GO" id="GO:0006260">
    <property type="term" value="P:DNA replication"/>
    <property type="evidence" value="ECO:0007669"/>
    <property type="project" value="UniProtKB-KW"/>
</dbReference>
<dbReference type="GO" id="GO:0006275">
    <property type="term" value="P:regulation of DNA replication"/>
    <property type="evidence" value="ECO:0007669"/>
    <property type="project" value="UniProtKB-UniRule"/>
</dbReference>
<dbReference type="Gene3D" id="2.170.200.10">
    <property type="entry name" value="Papillomavirus E2 early protein domain"/>
    <property type="match status" value="1"/>
</dbReference>
<evidence type="ECO:0000313" key="16">
    <source>
        <dbReference type="EMBL" id="AHN65802.1"/>
    </source>
</evidence>